<accession>A0A7I8JC56</accession>
<dbReference type="Pfam" id="PF00076">
    <property type="entry name" value="RRM_1"/>
    <property type="match status" value="3"/>
</dbReference>
<dbReference type="Gene3D" id="3.30.70.330">
    <property type="match status" value="3"/>
</dbReference>
<feature type="compositionally biased region" description="Low complexity" evidence="5">
    <location>
        <begin position="415"/>
        <end position="425"/>
    </location>
</feature>
<keyword evidence="3" id="KW-0539">Nucleus</keyword>
<dbReference type="GO" id="GO:0003723">
    <property type="term" value="F:RNA binding"/>
    <property type="evidence" value="ECO:0007669"/>
    <property type="project" value="UniProtKB-UniRule"/>
</dbReference>
<dbReference type="InterPro" id="IPR000504">
    <property type="entry name" value="RRM_dom"/>
</dbReference>
<feature type="compositionally biased region" description="Low complexity" evidence="5">
    <location>
        <begin position="718"/>
        <end position="730"/>
    </location>
</feature>
<evidence type="ECO:0000256" key="5">
    <source>
        <dbReference type="SAM" id="MobiDB-lite"/>
    </source>
</evidence>
<name>A0A7I8JC56_SPIIN</name>
<reference evidence="7 8" key="1">
    <citation type="submission" date="2019-12" db="EMBL/GenBank/DDBJ databases">
        <authorList>
            <person name="Scholz U."/>
            <person name="Mascher M."/>
            <person name="Fiebig A."/>
        </authorList>
    </citation>
    <scope>NUCLEOTIDE SEQUENCE</scope>
</reference>
<feature type="domain" description="RRM" evidence="6">
    <location>
        <begin position="61"/>
        <end position="133"/>
    </location>
</feature>
<evidence type="ECO:0000313" key="7">
    <source>
        <dbReference type="EMBL" id="CAA2628488.1"/>
    </source>
</evidence>
<dbReference type="InterPro" id="IPR012921">
    <property type="entry name" value="SPOC_C"/>
</dbReference>
<proteinExistence type="predicted"/>
<dbReference type="PANTHER" id="PTHR23189">
    <property type="entry name" value="RNA RECOGNITION MOTIF-CONTAINING"/>
    <property type="match status" value="1"/>
</dbReference>
<evidence type="ECO:0000256" key="1">
    <source>
        <dbReference type="ARBA" id="ARBA00004123"/>
    </source>
</evidence>
<feature type="domain" description="RRM" evidence="6">
    <location>
        <begin position="189"/>
        <end position="262"/>
    </location>
</feature>
<dbReference type="InterPro" id="IPR012677">
    <property type="entry name" value="Nucleotide-bd_a/b_plait_sf"/>
</dbReference>
<dbReference type="CDD" id="cd00590">
    <property type="entry name" value="RRM_SF"/>
    <property type="match status" value="1"/>
</dbReference>
<feature type="compositionally biased region" description="Low complexity" evidence="5">
    <location>
        <begin position="827"/>
        <end position="844"/>
    </location>
</feature>
<organism evidence="7">
    <name type="scientific">Spirodela intermedia</name>
    <name type="common">Intermediate duckweed</name>
    <dbReference type="NCBI Taxonomy" id="51605"/>
    <lineage>
        <taxon>Eukaryota</taxon>
        <taxon>Viridiplantae</taxon>
        <taxon>Streptophyta</taxon>
        <taxon>Embryophyta</taxon>
        <taxon>Tracheophyta</taxon>
        <taxon>Spermatophyta</taxon>
        <taxon>Magnoliopsida</taxon>
        <taxon>Liliopsida</taxon>
        <taxon>Araceae</taxon>
        <taxon>Lemnoideae</taxon>
        <taxon>Spirodela</taxon>
    </lineage>
</organism>
<feature type="region of interest" description="Disordered" evidence="5">
    <location>
        <begin position="612"/>
        <end position="638"/>
    </location>
</feature>
<evidence type="ECO:0000259" key="6">
    <source>
        <dbReference type="PROSITE" id="PS50102"/>
    </source>
</evidence>
<dbReference type="InterPro" id="IPR035979">
    <property type="entry name" value="RBD_domain_sf"/>
</dbReference>
<keyword evidence="8" id="KW-1185">Reference proteome</keyword>
<dbReference type="Proteomes" id="UP001189122">
    <property type="component" value="Unassembled WGS sequence"/>
</dbReference>
<dbReference type="CDD" id="cd21546">
    <property type="entry name" value="SPOC_FPA-like"/>
    <property type="match status" value="1"/>
</dbReference>
<dbReference type="EMBL" id="CACRZD030000011">
    <property type="protein sequence ID" value="CAA6667736.1"/>
    <property type="molecule type" value="Genomic_DNA"/>
</dbReference>
<dbReference type="AlphaFoldDB" id="A0A7I8JC56"/>
<gene>
    <name evidence="7" type="ORF">SI7747_11014130</name>
</gene>
<evidence type="ECO:0000256" key="4">
    <source>
        <dbReference type="PROSITE-ProRule" id="PRU00176"/>
    </source>
</evidence>
<dbReference type="SUPFAM" id="SSF54928">
    <property type="entry name" value="RNA-binding domain, RBD"/>
    <property type="match status" value="2"/>
</dbReference>
<protein>
    <recommendedName>
        <fullName evidence="6">RRM domain-containing protein</fullName>
    </recommendedName>
</protein>
<comment type="subcellular location">
    <subcellularLocation>
        <location evidence="1">Nucleus</location>
    </subcellularLocation>
</comment>
<feature type="region of interest" description="Disordered" evidence="5">
    <location>
        <begin position="818"/>
        <end position="854"/>
    </location>
</feature>
<feature type="region of interest" description="Disordered" evidence="5">
    <location>
        <begin position="400"/>
        <end position="441"/>
    </location>
</feature>
<sequence length="886" mass="95896">MALFGKFGALDSVTTYAARNYAFVYFKHLDDAKRAKDTLQGSLVRGNAIKIEFARPARPGKNLWVGGVCPSVSKEQLESEFSKFGKIEEYKFLRDRNSALINYYKVDDAIAALKNMNGKRLGGEQLRVDYLRSQPSRRDWLDHHDPRDMLLSKDPSWMQPESMRNFPEGFPHGHKRLQPPVGRRDIQSKILWIGYPPSVQIDEQMLHNAMILFGEIEQIKCFPSKHYSIVEFRSIDEARRAKEGLQGRLFNDPRIQILFSTSELMASKDNLLFIPGPRAPRPDMFFGEHPFGHVEHFGHGRPMPPAASPEVFCTAACWGGPSPSRGSSFLPLGVQSSSTTMVALFIASPMGVMAATPWARASEGYLPPGPLCCAGHAAAGEARLMGLLMKLLCMQAGWAAPPPKESETTTRPTEARGGAARSAGGDPPPPPPPAASLPAHSAPGREHIWRGIIAKGGTPVCCARCVPLGKGIESPFPEVVNCSAKTGLDTLAKHYSEAVGFEIVFFLPDSEEDFGSYTEFLQYLGQNSRAGVAKLDDGTTMFLVPPSEFLTEVLNVSGPKRLYGVVLKMPPPPPASPARQPPALLSVPQYADRRQHYEEQSLQREYNRALPEEPQQMVPSLSTAHAGKPGPSPPVDVSLTPDLIATLASLIPTAAQTSSAAAQVPLSSSEKGMAAAQIWGQEPQASAGGSHEYEQTRHPSLMQGHHQYGNQPPHHLSQQQQQQQQRQQQQLSSYQGIGGTMADSSGHALPGSQVQDGGGTGRPFGGYAVSSQSGQFVAAQGNQQNLLEMAGLQAKPSGAAHVQSGSVLQQHQMVAAQAAEKGNAGFPSQGQQLQSALSSGQGPSETEADKNQRYQSTLQFAASLLLQIQQQQQQQQQGGKGPGNQQ</sequence>
<evidence type="ECO:0000313" key="8">
    <source>
        <dbReference type="Proteomes" id="UP001189122"/>
    </source>
</evidence>
<evidence type="ECO:0000256" key="3">
    <source>
        <dbReference type="ARBA" id="ARBA00023242"/>
    </source>
</evidence>
<dbReference type="PROSITE" id="PS50102">
    <property type="entry name" value="RRM"/>
    <property type="match status" value="3"/>
</dbReference>
<dbReference type="SMART" id="SM00360">
    <property type="entry name" value="RRM"/>
    <property type="match status" value="2"/>
</dbReference>
<keyword evidence="2 4" id="KW-0694">RNA-binding</keyword>
<feature type="domain" description="RRM" evidence="6">
    <location>
        <begin position="1"/>
        <end position="56"/>
    </location>
</feature>
<evidence type="ECO:0000256" key="2">
    <source>
        <dbReference type="ARBA" id="ARBA00022884"/>
    </source>
</evidence>
<feature type="compositionally biased region" description="Pro residues" evidence="5">
    <location>
        <begin position="426"/>
        <end position="435"/>
    </location>
</feature>
<feature type="region of interest" description="Disordered" evidence="5">
    <location>
        <begin position="702"/>
        <end position="766"/>
    </location>
</feature>
<dbReference type="GO" id="GO:0005634">
    <property type="term" value="C:nucleus"/>
    <property type="evidence" value="ECO:0007669"/>
    <property type="project" value="UniProtKB-SubCell"/>
</dbReference>
<dbReference type="Pfam" id="PF07744">
    <property type="entry name" value="SPOC"/>
    <property type="match status" value="1"/>
</dbReference>
<dbReference type="EMBL" id="LR743598">
    <property type="protein sequence ID" value="CAA2628488.1"/>
    <property type="molecule type" value="Genomic_DNA"/>
</dbReference>